<organism evidence="2 3">
    <name type="scientific">Streptomyces durocortorensis</name>
    <dbReference type="NCBI Taxonomy" id="2811104"/>
    <lineage>
        <taxon>Bacteria</taxon>
        <taxon>Bacillati</taxon>
        <taxon>Actinomycetota</taxon>
        <taxon>Actinomycetes</taxon>
        <taxon>Kitasatosporales</taxon>
        <taxon>Streptomycetaceae</taxon>
        <taxon>Streptomyces</taxon>
    </lineage>
</organism>
<dbReference type="EMBL" id="CP134500">
    <property type="protein sequence ID" value="WNF28450.1"/>
    <property type="molecule type" value="Genomic_DNA"/>
</dbReference>
<name>A0ABY9W0P9_9ACTN</name>
<protein>
    <recommendedName>
        <fullName evidence="4">Integral membrane protein</fullName>
    </recommendedName>
</protein>
<gene>
    <name evidence="2" type="ORF">RI138_17285</name>
</gene>
<proteinExistence type="predicted"/>
<accession>A0ABY9W0P9</accession>
<feature type="transmembrane region" description="Helical" evidence="1">
    <location>
        <begin position="138"/>
        <end position="156"/>
    </location>
</feature>
<feature type="transmembrane region" description="Helical" evidence="1">
    <location>
        <begin position="69"/>
        <end position="86"/>
    </location>
</feature>
<keyword evidence="3" id="KW-1185">Reference proteome</keyword>
<evidence type="ECO:0000256" key="1">
    <source>
        <dbReference type="SAM" id="Phobius"/>
    </source>
</evidence>
<reference evidence="2 3" key="1">
    <citation type="submission" date="2023-09" db="EMBL/GenBank/DDBJ databases">
        <title>Genome completion map analysis of the actinomycetes C11-1.</title>
        <authorList>
            <person name="Qin P."/>
            <person name="Guan P."/>
        </authorList>
    </citation>
    <scope>NUCLEOTIDE SEQUENCE [LARGE SCALE GENOMIC DNA]</scope>
    <source>
        <strain evidence="2 3">C11-1</strain>
    </source>
</reference>
<evidence type="ECO:0008006" key="4">
    <source>
        <dbReference type="Google" id="ProtNLM"/>
    </source>
</evidence>
<keyword evidence="1" id="KW-0812">Transmembrane</keyword>
<evidence type="ECO:0000313" key="2">
    <source>
        <dbReference type="EMBL" id="WNF28450.1"/>
    </source>
</evidence>
<feature type="transmembrane region" description="Helical" evidence="1">
    <location>
        <begin position="162"/>
        <end position="184"/>
    </location>
</feature>
<sequence>MNGIVSVREGEPVAGNGETSESAVLLAEYAQIKDEQRARIGFRDNLLYVTLAAVTALTAVALQTKRPQLLLALPVVCIVLGWTYLVNDEKISAIGRYVRTELAGQLATKVDAGSPLFGWETFHRSDAKRVSRKVTQTIVDLTAFFLTPFSALMAFWCSGGDSALLTTASVLEAVMLVGLGIQFLRYAER</sequence>
<keyword evidence="1" id="KW-0472">Membrane</keyword>
<feature type="transmembrane region" description="Helical" evidence="1">
    <location>
        <begin position="46"/>
        <end position="63"/>
    </location>
</feature>
<evidence type="ECO:0000313" key="3">
    <source>
        <dbReference type="Proteomes" id="UP001303236"/>
    </source>
</evidence>
<dbReference type="Proteomes" id="UP001303236">
    <property type="component" value="Chromosome"/>
</dbReference>
<keyword evidence="1" id="KW-1133">Transmembrane helix</keyword>